<protein>
    <recommendedName>
        <fullName evidence="5">Elongator complex protein 6</fullName>
    </recommendedName>
</protein>
<dbReference type="AlphaFoldDB" id="A0AAD5LG46"/>
<organism evidence="3 4">
    <name type="scientific">Pythium insidiosum</name>
    <name type="common">Pythiosis disease agent</name>
    <dbReference type="NCBI Taxonomy" id="114742"/>
    <lineage>
        <taxon>Eukaryota</taxon>
        <taxon>Sar</taxon>
        <taxon>Stramenopiles</taxon>
        <taxon>Oomycota</taxon>
        <taxon>Peronosporomycetes</taxon>
        <taxon>Pythiales</taxon>
        <taxon>Pythiaceae</taxon>
        <taxon>Pythium</taxon>
    </lineage>
</organism>
<dbReference type="Proteomes" id="UP001209570">
    <property type="component" value="Unassembled WGS sequence"/>
</dbReference>
<dbReference type="CDD" id="cd19495">
    <property type="entry name" value="Elp6"/>
    <property type="match status" value="1"/>
</dbReference>
<sequence>MAEALYALAEGLHWSPTTAPRGQFVVMQDRIEASGACLVHHFLALFLKAGHRVCFLNLANPIEHYAAVGRKLGVNLTTCIDKRTLRVIDGFRSDVQSLSDLLALLHQQLDEAAAAGAPFSIVIDDLNTLQWQFDRQTLVRFLRTCRALSGATGEANVVLLHHADAEAGSIRTATSIDGLTALQSPQLMDMATVALRVAPLPSGYCKDVHGTLTVQQMCMGLNGVFDASVSSFKVMENTIKRFAAGGDALRSL</sequence>
<comment type="similarity">
    <text evidence="2">Belongs to the ELP6 family.</text>
</comment>
<reference evidence="3" key="1">
    <citation type="submission" date="2021-12" db="EMBL/GenBank/DDBJ databases">
        <title>Prjna785345.</title>
        <authorList>
            <person name="Rujirawat T."/>
            <person name="Krajaejun T."/>
        </authorList>
    </citation>
    <scope>NUCLEOTIDE SEQUENCE</scope>
    <source>
        <strain evidence="3">Pi057C3</strain>
    </source>
</reference>
<dbReference type="InterPro" id="IPR018627">
    <property type="entry name" value="ELP6"/>
</dbReference>
<evidence type="ECO:0000313" key="3">
    <source>
        <dbReference type="EMBL" id="KAJ0399776.1"/>
    </source>
</evidence>
<name>A0AAD5LG46_PYTIN</name>
<dbReference type="PANTHER" id="PTHR16184">
    <property type="entry name" value="ELONGATOR COMPLEX PROTEIN 6"/>
    <property type="match status" value="1"/>
</dbReference>
<proteinExistence type="inferred from homology"/>
<evidence type="ECO:0000256" key="2">
    <source>
        <dbReference type="ARBA" id="ARBA00008837"/>
    </source>
</evidence>
<gene>
    <name evidence="3" type="ORF">P43SY_010563</name>
</gene>
<comment type="caution">
    <text evidence="3">The sequence shown here is derived from an EMBL/GenBank/DDBJ whole genome shotgun (WGS) entry which is preliminary data.</text>
</comment>
<comment type="pathway">
    <text evidence="1">tRNA modification; 5-methoxycarbonylmethyl-2-thiouridine-tRNA biosynthesis.</text>
</comment>
<keyword evidence="4" id="KW-1185">Reference proteome</keyword>
<evidence type="ECO:0008006" key="5">
    <source>
        <dbReference type="Google" id="ProtNLM"/>
    </source>
</evidence>
<dbReference type="GO" id="GO:0002098">
    <property type="term" value="P:tRNA wobble uridine modification"/>
    <property type="evidence" value="ECO:0007669"/>
    <property type="project" value="InterPro"/>
</dbReference>
<dbReference type="InterPro" id="IPR027417">
    <property type="entry name" value="P-loop_NTPase"/>
</dbReference>
<dbReference type="GO" id="GO:0033588">
    <property type="term" value="C:elongator holoenzyme complex"/>
    <property type="evidence" value="ECO:0007669"/>
    <property type="project" value="InterPro"/>
</dbReference>
<dbReference type="SUPFAM" id="SSF52540">
    <property type="entry name" value="P-loop containing nucleoside triphosphate hydrolases"/>
    <property type="match status" value="1"/>
</dbReference>
<accession>A0AAD5LG46</accession>
<dbReference type="PANTHER" id="PTHR16184:SF6">
    <property type="entry name" value="ELONGATOR COMPLEX PROTEIN 6"/>
    <property type="match status" value="1"/>
</dbReference>
<evidence type="ECO:0000313" key="4">
    <source>
        <dbReference type="Proteomes" id="UP001209570"/>
    </source>
</evidence>
<evidence type="ECO:0000256" key="1">
    <source>
        <dbReference type="ARBA" id="ARBA00005043"/>
    </source>
</evidence>
<dbReference type="Pfam" id="PF09807">
    <property type="entry name" value="ELP6"/>
    <property type="match status" value="2"/>
</dbReference>
<dbReference type="EMBL" id="JAKCXM010000172">
    <property type="protein sequence ID" value="KAJ0399776.1"/>
    <property type="molecule type" value="Genomic_DNA"/>
</dbReference>
<dbReference type="Gene3D" id="3.40.50.300">
    <property type="entry name" value="P-loop containing nucleotide triphosphate hydrolases"/>
    <property type="match status" value="1"/>
</dbReference>